<dbReference type="InterPro" id="IPR006379">
    <property type="entry name" value="HAD-SF_hydro_IIB"/>
</dbReference>
<dbReference type="Pfam" id="PF08282">
    <property type="entry name" value="Hydrolase_3"/>
    <property type="match status" value="1"/>
</dbReference>
<dbReference type="NCBIfam" id="TIGR00099">
    <property type="entry name" value="Cof-subfamily"/>
    <property type="match status" value="1"/>
</dbReference>
<dbReference type="PANTHER" id="PTHR10000:SF8">
    <property type="entry name" value="HAD SUPERFAMILY HYDROLASE-LIKE, TYPE 3"/>
    <property type="match status" value="1"/>
</dbReference>
<dbReference type="GO" id="GO:0016791">
    <property type="term" value="F:phosphatase activity"/>
    <property type="evidence" value="ECO:0007669"/>
    <property type="project" value="TreeGrafter"/>
</dbReference>
<dbReference type="Gene3D" id="3.40.50.1000">
    <property type="entry name" value="HAD superfamily/HAD-like"/>
    <property type="match status" value="1"/>
</dbReference>
<accession>A0A1V9G9D3</accession>
<name>A0A1V9G9D3_9BACT</name>
<dbReference type="SFLD" id="SFLDG01140">
    <property type="entry name" value="C2.B:_Phosphomannomutase_and_P"/>
    <property type="match status" value="1"/>
</dbReference>
<evidence type="ECO:0000313" key="1">
    <source>
        <dbReference type="EMBL" id="OQP67170.1"/>
    </source>
</evidence>
<keyword evidence="2" id="KW-1185">Reference proteome</keyword>
<dbReference type="GO" id="GO:0000287">
    <property type="term" value="F:magnesium ion binding"/>
    <property type="evidence" value="ECO:0007669"/>
    <property type="project" value="TreeGrafter"/>
</dbReference>
<evidence type="ECO:0000313" key="2">
    <source>
        <dbReference type="Proteomes" id="UP000192796"/>
    </source>
</evidence>
<dbReference type="InterPro" id="IPR023214">
    <property type="entry name" value="HAD_sf"/>
</dbReference>
<dbReference type="InterPro" id="IPR036412">
    <property type="entry name" value="HAD-like_sf"/>
</dbReference>
<dbReference type="GO" id="GO:0005829">
    <property type="term" value="C:cytosol"/>
    <property type="evidence" value="ECO:0007669"/>
    <property type="project" value="TreeGrafter"/>
</dbReference>
<dbReference type="InterPro" id="IPR000150">
    <property type="entry name" value="Cof"/>
</dbReference>
<dbReference type="STRING" id="1703345.A3860_02075"/>
<protein>
    <recommendedName>
        <fullName evidence="3">Haloacid dehalogenase</fullName>
    </recommendedName>
</protein>
<sequence length="276" mass="30805">MAVVLIFAKMRTGLKHAIRAIFFDIDGTLITNQKVISKNVISEIHRVRDAYNIPMFYISARMPKAINTVALNLNLNETIIAYTGALILNNNTIIRKSFIAEAISSKIVQEAINANIEYIGVYSFDNWYVNSDNYFTQREINATKVLPEYVAIENVTVENVQKIMLRDAPEKISAIVDKLRSHPEVNVFKTQANALEIFDNSCSKAVSVKYMSNQLNIPLESMMAIGDSEGDKEMIQTVGYGIAMGNADDSIKKIAFDVTSSNDEDGVANALKKYFP</sequence>
<dbReference type="NCBIfam" id="TIGR01484">
    <property type="entry name" value="HAD-SF-IIB"/>
    <property type="match status" value="1"/>
</dbReference>
<dbReference type="AlphaFoldDB" id="A0A1V9G9D3"/>
<evidence type="ECO:0008006" key="3">
    <source>
        <dbReference type="Google" id="ProtNLM"/>
    </source>
</evidence>
<dbReference type="SUPFAM" id="SSF56784">
    <property type="entry name" value="HAD-like"/>
    <property type="match status" value="1"/>
</dbReference>
<reference evidence="1 2" key="1">
    <citation type="submission" date="2016-03" db="EMBL/GenBank/DDBJ databases">
        <title>Niastella vici sp. nov., isolated from farmland soil.</title>
        <authorList>
            <person name="Chen L."/>
            <person name="Wang D."/>
            <person name="Yang S."/>
            <person name="Wang G."/>
        </authorList>
    </citation>
    <scope>NUCLEOTIDE SEQUENCE [LARGE SCALE GENOMIC DNA]</scope>
    <source>
        <strain evidence="1 2">DJ57</strain>
    </source>
</reference>
<dbReference type="PANTHER" id="PTHR10000">
    <property type="entry name" value="PHOSPHOSERINE PHOSPHATASE"/>
    <property type="match status" value="1"/>
</dbReference>
<dbReference type="SFLD" id="SFLDS00003">
    <property type="entry name" value="Haloacid_Dehalogenase"/>
    <property type="match status" value="1"/>
</dbReference>
<dbReference type="Gene3D" id="3.30.1240.10">
    <property type="match status" value="1"/>
</dbReference>
<comment type="caution">
    <text evidence="1">The sequence shown here is derived from an EMBL/GenBank/DDBJ whole genome shotgun (WGS) entry which is preliminary data.</text>
</comment>
<proteinExistence type="predicted"/>
<dbReference type="Proteomes" id="UP000192796">
    <property type="component" value="Unassembled WGS sequence"/>
</dbReference>
<organism evidence="1 2">
    <name type="scientific">Niastella vici</name>
    <dbReference type="NCBI Taxonomy" id="1703345"/>
    <lineage>
        <taxon>Bacteria</taxon>
        <taxon>Pseudomonadati</taxon>
        <taxon>Bacteroidota</taxon>
        <taxon>Chitinophagia</taxon>
        <taxon>Chitinophagales</taxon>
        <taxon>Chitinophagaceae</taxon>
        <taxon>Niastella</taxon>
    </lineage>
</organism>
<dbReference type="EMBL" id="LVYD01000001">
    <property type="protein sequence ID" value="OQP67170.1"/>
    <property type="molecule type" value="Genomic_DNA"/>
</dbReference>
<gene>
    <name evidence="1" type="ORF">A3860_02075</name>
</gene>